<dbReference type="Gene3D" id="2.60.120.620">
    <property type="entry name" value="q2cbj1_9rhob like domain"/>
    <property type="match status" value="1"/>
</dbReference>
<dbReference type="Pfam" id="PF05721">
    <property type="entry name" value="PhyH"/>
    <property type="match status" value="1"/>
</dbReference>
<sequence>MTLSDAQLAELTEQGFLVLPGLFTADEVDRLCGRLPALFADGDPANIVEKDSGEVRTSMGLHLRDALFARLVRHPRLLGPARQLYPEPLYIQQVKVNVKAAFSGEVW</sequence>
<feature type="non-terminal residue" evidence="1">
    <location>
        <position position="107"/>
    </location>
</feature>
<dbReference type="SUPFAM" id="SSF51197">
    <property type="entry name" value="Clavaminate synthase-like"/>
    <property type="match status" value="1"/>
</dbReference>
<gene>
    <name evidence="1" type="ORF">METZ01_LOCUS126462</name>
</gene>
<accession>A0A381Y9A1</accession>
<dbReference type="AlphaFoldDB" id="A0A381Y9A1"/>
<name>A0A381Y9A1_9ZZZZ</name>
<reference evidence="1" key="1">
    <citation type="submission" date="2018-05" db="EMBL/GenBank/DDBJ databases">
        <authorList>
            <person name="Lanie J.A."/>
            <person name="Ng W.-L."/>
            <person name="Kazmierczak K.M."/>
            <person name="Andrzejewski T.M."/>
            <person name="Davidsen T.M."/>
            <person name="Wayne K.J."/>
            <person name="Tettelin H."/>
            <person name="Glass J.I."/>
            <person name="Rusch D."/>
            <person name="Podicherti R."/>
            <person name="Tsui H.-C.T."/>
            <person name="Winkler M.E."/>
        </authorList>
    </citation>
    <scope>NUCLEOTIDE SEQUENCE</scope>
</reference>
<proteinExistence type="predicted"/>
<evidence type="ECO:0000313" key="1">
    <source>
        <dbReference type="EMBL" id="SVA73608.1"/>
    </source>
</evidence>
<protein>
    <recommendedName>
        <fullName evidence="2">Phytanoyl-CoA dioxygenase</fullName>
    </recommendedName>
</protein>
<dbReference type="InterPro" id="IPR008775">
    <property type="entry name" value="Phytyl_CoA_dOase-like"/>
</dbReference>
<dbReference type="EMBL" id="UINC01017684">
    <property type="protein sequence ID" value="SVA73608.1"/>
    <property type="molecule type" value="Genomic_DNA"/>
</dbReference>
<organism evidence="1">
    <name type="scientific">marine metagenome</name>
    <dbReference type="NCBI Taxonomy" id="408172"/>
    <lineage>
        <taxon>unclassified sequences</taxon>
        <taxon>metagenomes</taxon>
        <taxon>ecological metagenomes</taxon>
    </lineage>
</organism>
<evidence type="ECO:0008006" key="2">
    <source>
        <dbReference type="Google" id="ProtNLM"/>
    </source>
</evidence>